<dbReference type="EnsemblMetazoa" id="XM_782300">
    <property type="protein sequence ID" value="XP_787393"/>
    <property type="gene ID" value="LOC582347"/>
</dbReference>
<dbReference type="Pfam" id="PF00643">
    <property type="entry name" value="zf-B_box"/>
    <property type="match status" value="1"/>
</dbReference>
<dbReference type="SUPFAM" id="SSF57850">
    <property type="entry name" value="RING/U-box"/>
    <property type="match status" value="1"/>
</dbReference>
<reference evidence="13" key="1">
    <citation type="submission" date="2015-02" db="EMBL/GenBank/DDBJ databases">
        <title>Genome sequencing for Strongylocentrotus purpuratus.</title>
        <authorList>
            <person name="Murali S."/>
            <person name="Liu Y."/>
            <person name="Vee V."/>
            <person name="English A."/>
            <person name="Wang M."/>
            <person name="Skinner E."/>
            <person name="Han Y."/>
            <person name="Muzny D.M."/>
            <person name="Worley K.C."/>
            <person name="Gibbs R.A."/>
        </authorList>
    </citation>
    <scope>NUCLEOTIDE SEQUENCE</scope>
</reference>
<dbReference type="InterPro" id="IPR047153">
    <property type="entry name" value="TRIM45/56/19-like"/>
</dbReference>
<evidence type="ECO:0000256" key="4">
    <source>
        <dbReference type="ARBA" id="ARBA00022771"/>
    </source>
</evidence>
<dbReference type="GO" id="GO:0061630">
    <property type="term" value="F:ubiquitin protein ligase activity"/>
    <property type="evidence" value="ECO:0000318"/>
    <property type="project" value="GO_Central"/>
</dbReference>
<dbReference type="PROSITE" id="PS00518">
    <property type="entry name" value="ZF_RING_1"/>
    <property type="match status" value="1"/>
</dbReference>
<feature type="repeat" description="NHL" evidence="8">
    <location>
        <begin position="468"/>
        <end position="513"/>
    </location>
</feature>
<dbReference type="Gene3D" id="2.120.10.30">
    <property type="entry name" value="TolB, C-terminal domain"/>
    <property type="match status" value="2"/>
</dbReference>
<keyword evidence="13" id="KW-1185">Reference proteome</keyword>
<keyword evidence="4 7" id="KW-0863">Zinc-finger</keyword>
<dbReference type="PROSITE" id="PS50089">
    <property type="entry name" value="ZF_RING_2"/>
    <property type="match status" value="1"/>
</dbReference>
<evidence type="ECO:0000259" key="10">
    <source>
        <dbReference type="PROSITE" id="PS50089"/>
    </source>
</evidence>
<dbReference type="PANTHER" id="PTHR25462:SF296">
    <property type="entry name" value="MEIOTIC P26, ISOFORM F"/>
    <property type="match status" value="1"/>
</dbReference>
<dbReference type="InterPro" id="IPR001841">
    <property type="entry name" value="Znf_RING"/>
</dbReference>
<feature type="repeat" description="NHL" evidence="8">
    <location>
        <begin position="514"/>
        <end position="556"/>
    </location>
</feature>
<dbReference type="OrthoDB" id="6265224at2759"/>
<dbReference type="PANTHER" id="PTHR25462">
    <property type="entry name" value="BONUS, ISOFORM C-RELATED"/>
    <property type="match status" value="1"/>
</dbReference>
<dbReference type="OMA" id="QFNEPRY"/>
<dbReference type="KEGG" id="spu:582347"/>
<name>A0A7M7RCJ9_STRPU</name>
<keyword evidence="3" id="KW-0677">Repeat</keyword>
<organism evidence="12 13">
    <name type="scientific">Strongylocentrotus purpuratus</name>
    <name type="common">Purple sea urchin</name>
    <dbReference type="NCBI Taxonomy" id="7668"/>
    <lineage>
        <taxon>Eukaryota</taxon>
        <taxon>Metazoa</taxon>
        <taxon>Echinodermata</taxon>
        <taxon>Eleutherozoa</taxon>
        <taxon>Echinozoa</taxon>
        <taxon>Echinoidea</taxon>
        <taxon>Euechinoidea</taxon>
        <taxon>Echinacea</taxon>
        <taxon>Camarodonta</taxon>
        <taxon>Echinidea</taxon>
        <taxon>Strongylocentrotidae</taxon>
        <taxon>Strongylocentrotus</taxon>
    </lineage>
</organism>
<accession>A0A7M7RCJ9</accession>
<dbReference type="GO" id="GO:0043161">
    <property type="term" value="P:proteasome-mediated ubiquitin-dependent protein catabolic process"/>
    <property type="evidence" value="ECO:0000318"/>
    <property type="project" value="GO_Central"/>
</dbReference>
<reference evidence="12" key="2">
    <citation type="submission" date="2021-01" db="UniProtKB">
        <authorList>
            <consortium name="EnsemblMetazoa"/>
        </authorList>
    </citation>
    <scope>IDENTIFICATION</scope>
</reference>
<dbReference type="GeneID" id="582347"/>
<dbReference type="SMART" id="SM00502">
    <property type="entry name" value="BBC"/>
    <property type="match status" value="1"/>
</dbReference>
<evidence type="ECO:0000259" key="11">
    <source>
        <dbReference type="PROSITE" id="PS50119"/>
    </source>
</evidence>
<dbReference type="PROSITE" id="PS51125">
    <property type="entry name" value="NHL"/>
    <property type="match status" value="4"/>
</dbReference>
<feature type="repeat" description="NHL" evidence="8">
    <location>
        <begin position="560"/>
        <end position="602"/>
    </location>
</feature>
<evidence type="ECO:0000256" key="2">
    <source>
        <dbReference type="ARBA" id="ARBA00022723"/>
    </source>
</evidence>
<evidence type="ECO:0000256" key="3">
    <source>
        <dbReference type="ARBA" id="ARBA00022737"/>
    </source>
</evidence>
<evidence type="ECO:0000256" key="1">
    <source>
        <dbReference type="ARBA" id="ARBA00022553"/>
    </source>
</evidence>
<dbReference type="CDD" id="cd19796">
    <property type="entry name" value="Bbox2_TRIM71_C-VII"/>
    <property type="match status" value="1"/>
</dbReference>
<dbReference type="SUPFAM" id="SSF57845">
    <property type="entry name" value="B-box zinc-binding domain"/>
    <property type="match status" value="1"/>
</dbReference>
<dbReference type="InterPro" id="IPR013083">
    <property type="entry name" value="Znf_RING/FYVE/PHD"/>
</dbReference>
<dbReference type="Pfam" id="PF01436">
    <property type="entry name" value="NHL"/>
    <property type="match status" value="1"/>
</dbReference>
<keyword evidence="6" id="KW-0862">Zinc</keyword>
<protein>
    <submittedName>
        <fullName evidence="12">Uncharacterized protein</fullName>
    </submittedName>
</protein>
<keyword evidence="5" id="KW-0833">Ubl conjugation pathway</keyword>
<dbReference type="InterPro" id="IPR003649">
    <property type="entry name" value="Bbox_C"/>
</dbReference>
<dbReference type="GO" id="GO:0000209">
    <property type="term" value="P:protein polyubiquitination"/>
    <property type="evidence" value="ECO:0000318"/>
    <property type="project" value="GO_Central"/>
</dbReference>
<feature type="region of interest" description="Disordered" evidence="9">
    <location>
        <begin position="392"/>
        <end position="411"/>
    </location>
</feature>
<evidence type="ECO:0000256" key="9">
    <source>
        <dbReference type="SAM" id="MobiDB-lite"/>
    </source>
</evidence>
<feature type="repeat" description="NHL" evidence="8">
    <location>
        <begin position="606"/>
        <end position="648"/>
    </location>
</feature>
<dbReference type="AlphaFoldDB" id="A0A7M7RCJ9"/>
<dbReference type="SMART" id="SM00184">
    <property type="entry name" value="RING"/>
    <property type="match status" value="1"/>
</dbReference>
<keyword evidence="1" id="KW-0597">Phosphoprotein</keyword>
<feature type="domain" description="B box-type" evidence="11">
    <location>
        <begin position="97"/>
        <end position="148"/>
    </location>
</feature>
<evidence type="ECO:0000256" key="8">
    <source>
        <dbReference type="PROSITE-ProRule" id="PRU00504"/>
    </source>
</evidence>
<dbReference type="RefSeq" id="XP_787393.2">
    <property type="nucleotide sequence ID" value="XM_782300.5"/>
</dbReference>
<evidence type="ECO:0000313" key="13">
    <source>
        <dbReference type="Proteomes" id="UP000007110"/>
    </source>
</evidence>
<dbReference type="PROSITE" id="PS00028">
    <property type="entry name" value="ZINC_FINGER_C2H2_1"/>
    <property type="match status" value="1"/>
</dbReference>
<evidence type="ECO:0000256" key="5">
    <source>
        <dbReference type="ARBA" id="ARBA00022786"/>
    </source>
</evidence>
<dbReference type="Gene3D" id="3.30.40.10">
    <property type="entry name" value="Zinc/RING finger domain, C3HC4 (zinc finger)"/>
    <property type="match status" value="1"/>
</dbReference>
<dbReference type="InterPro" id="IPR027370">
    <property type="entry name" value="Znf-RING_euk"/>
</dbReference>
<feature type="domain" description="B box-type" evidence="11">
    <location>
        <begin position="158"/>
        <end position="199"/>
    </location>
</feature>
<evidence type="ECO:0000256" key="6">
    <source>
        <dbReference type="ARBA" id="ARBA00022833"/>
    </source>
</evidence>
<dbReference type="InterPro" id="IPR001258">
    <property type="entry name" value="NHL_repeat"/>
</dbReference>
<evidence type="ECO:0000256" key="7">
    <source>
        <dbReference type="PROSITE-ProRule" id="PRU00024"/>
    </source>
</evidence>
<proteinExistence type="predicted"/>
<dbReference type="InterPro" id="IPR013087">
    <property type="entry name" value="Znf_C2H2_type"/>
</dbReference>
<dbReference type="Pfam" id="PF13445">
    <property type="entry name" value="zf-RING_UBOX"/>
    <property type="match status" value="1"/>
</dbReference>
<evidence type="ECO:0000313" key="12">
    <source>
        <dbReference type="EnsemblMetazoa" id="XP_787393"/>
    </source>
</evidence>
<dbReference type="PROSITE" id="PS50119">
    <property type="entry name" value="ZF_BBOX"/>
    <property type="match status" value="2"/>
</dbReference>
<dbReference type="InterPro" id="IPR011042">
    <property type="entry name" value="6-blade_b-propeller_TolB-like"/>
</dbReference>
<feature type="domain" description="RING-type" evidence="10">
    <location>
        <begin position="21"/>
        <end position="62"/>
    </location>
</feature>
<dbReference type="InterPro" id="IPR000315">
    <property type="entry name" value="Znf_B-box"/>
</dbReference>
<sequence length="695" mass="77796">MAASLSQLSVLSQISEEFLLCQVCFERFSKPKVLPCLHSFCEACLLRYAPDGSHTIRCPLCRQESELPENGVSGLADNFFILNLSDVFTPRKDEGPRRKAVCTICVGQQPAEAHYRCLECVDFLCDECAPSHDHRIARFTRKHHIISVPASENKKLLKREIVCSKHQSEAVRFYCESCTVPICRECILIEHKDHSHTFLQDEVTRHKNTIDGLMKNVRDRIATFEEALRGVDEVEAQLEANRGQAEYVIERTLQDVMSLLRKQQQELGHRLARICQGSKQQLTAHRRSLQSGLDNLLSGFDFTEKALGHGSELDILSIKDQVIERLQGLAVVSPQQDFTMEQLSNLYFEAKESAVDHSLPQLGEIKCGDKTFSELSQATDTRSICSIDSNELDDSSLSECAPKSPKRTAKESVLKKPQILFHLKDETDEAGEFDWPSGVASTADGEYTAIVDRDNDRIQVYNRKGRFECKFGSRGRQPCQFELPLDVAITGGDDPCVYVTDEYNHRVQKLTLYGQYILHFGDNGLFKQPYGIALAKDGRVVVTDIGKHRITIHDPDGNLISSFGSRGDADNQFNEPRYVTISNNRIIVSDHCNHCIKIFDFKGTHLHTFGSCGSGNGQFIGPTGVCTDQEGNILVADCADRLQLFSPEGMFIRHLLNESDGLSGPLGMAMSSSGELVITNLGTHCVNMFRYSSWV</sequence>
<dbReference type="InParanoid" id="A0A7M7RCJ9"/>
<dbReference type="GO" id="GO:0008270">
    <property type="term" value="F:zinc ion binding"/>
    <property type="evidence" value="ECO:0007669"/>
    <property type="project" value="UniProtKB-KW"/>
</dbReference>
<dbReference type="SMART" id="SM00336">
    <property type="entry name" value="BBOX"/>
    <property type="match status" value="2"/>
</dbReference>
<keyword evidence="2" id="KW-0479">Metal-binding</keyword>
<dbReference type="InterPro" id="IPR017907">
    <property type="entry name" value="Znf_RING_CS"/>
</dbReference>
<dbReference type="Gene3D" id="3.30.160.60">
    <property type="entry name" value="Classic Zinc Finger"/>
    <property type="match status" value="1"/>
</dbReference>
<dbReference type="Proteomes" id="UP000007110">
    <property type="component" value="Unassembled WGS sequence"/>
</dbReference>
<dbReference type="SUPFAM" id="SSF101898">
    <property type="entry name" value="NHL repeat"/>
    <property type="match status" value="1"/>
</dbReference>